<dbReference type="PROSITE" id="PS51155">
    <property type="entry name" value="CHIT_BIND_RR_2"/>
    <property type="match status" value="1"/>
</dbReference>
<feature type="signal peptide" evidence="4">
    <location>
        <begin position="1"/>
        <end position="16"/>
    </location>
</feature>
<organism evidence="6 7">
    <name type="scientific">Araneus ventricosus</name>
    <name type="common">Orbweaver spider</name>
    <name type="synonym">Epeira ventricosa</name>
    <dbReference type="NCBI Taxonomy" id="182803"/>
    <lineage>
        <taxon>Eukaryota</taxon>
        <taxon>Metazoa</taxon>
        <taxon>Ecdysozoa</taxon>
        <taxon>Arthropoda</taxon>
        <taxon>Chelicerata</taxon>
        <taxon>Arachnida</taxon>
        <taxon>Araneae</taxon>
        <taxon>Araneomorphae</taxon>
        <taxon>Entelegynae</taxon>
        <taxon>Araneoidea</taxon>
        <taxon>Araneidae</taxon>
        <taxon>Araneus</taxon>
    </lineage>
</organism>
<dbReference type="AlphaFoldDB" id="A0A4Y2UP59"/>
<dbReference type="InterPro" id="IPR000618">
    <property type="entry name" value="Insect_cuticle"/>
</dbReference>
<dbReference type="GO" id="GO:0008010">
    <property type="term" value="F:structural constituent of chitin-based larval cuticle"/>
    <property type="evidence" value="ECO:0007669"/>
    <property type="project" value="TreeGrafter"/>
</dbReference>
<name>A0A4Y2UP59_ARAVE</name>
<dbReference type="InterPro" id="IPR031311">
    <property type="entry name" value="CHIT_BIND_RR_consensus"/>
</dbReference>
<evidence type="ECO:0000256" key="4">
    <source>
        <dbReference type="SAM" id="SignalP"/>
    </source>
</evidence>
<dbReference type="EMBL" id="BGPR01038892">
    <property type="protein sequence ID" value="GBO14785.1"/>
    <property type="molecule type" value="Genomic_DNA"/>
</dbReference>
<dbReference type="Proteomes" id="UP000499080">
    <property type="component" value="Unassembled WGS sequence"/>
</dbReference>
<dbReference type="EMBL" id="BGPR01038890">
    <property type="protein sequence ID" value="GBO14783.1"/>
    <property type="molecule type" value="Genomic_DNA"/>
</dbReference>
<keyword evidence="4" id="KW-0732">Signal</keyword>
<evidence type="ECO:0000313" key="5">
    <source>
        <dbReference type="EMBL" id="GBO14783.1"/>
    </source>
</evidence>
<dbReference type="GO" id="GO:0062129">
    <property type="term" value="C:chitin-based extracellular matrix"/>
    <property type="evidence" value="ECO:0007669"/>
    <property type="project" value="TreeGrafter"/>
</dbReference>
<keyword evidence="7" id="KW-1185">Reference proteome</keyword>
<evidence type="ECO:0000256" key="1">
    <source>
        <dbReference type="ARBA" id="ARBA00002980"/>
    </source>
</evidence>
<evidence type="ECO:0000256" key="3">
    <source>
        <dbReference type="PROSITE-ProRule" id="PRU00497"/>
    </source>
</evidence>
<evidence type="ECO:0000256" key="2">
    <source>
        <dbReference type="ARBA" id="ARBA00022460"/>
    </source>
</evidence>
<protein>
    <submittedName>
        <fullName evidence="6">Uncharacterized protein</fullName>
    </submittedName>
</protein>
<comment type="function">
    <text evidence="1">Component of the rigid cuticle of the spider.</text>
</comment>
<dbReference type="Pfam" id="PF00379">
    <property type="entry name" value="Chitin_bind_4"/>
    <property type="match status" value="1"/>
</dbReference>
<dbReference type="PANTHER" id="PTHR10380">
    <property type="entry name" value="CUTICLE PROTEIN"/>
    <property type="match status" value="1"/>
</dbReference>
<feature type="chain" id="PRO_5036129281" evidence="4">
    <location>
        <begin position="17"/>
        <end position="201"/>
    </location>
</feature>
<dbReference type="InterPro" id="IPR050468">
    <property type="entry name" value="Cuticle_Struct_Prot"/>
</dbReference>
<keyword evidence="2 3" id="KW-0193">Cuticle</keyword>
<evidence type="ECO:0000313" key="6">
    <source>
        <dbReference type="EMBL" id="GBO14785.1"/>
    </source>
</evidence>
<proteinExistence type="predicted"/>
<evidence type="ECO:0000313" key="7">
    <source>
        <dbReference type="Proteomes" id="UP000499080"/>
    </source>
</evidence>
<dbReference type="OrthoDB" id="6430744at2759"/>
<dbReference type="PROSITE" id="PS00233">
    <property type="entry name" value="CHIT_BIND_RR_1"/>
    <property type="match status" value="1"/>
</dbReference>
<reference evidence="6 7" key="1">
    <citation type="journal article" date="2019" name="Sci. Rep.">
        <title>Orb-weaving spider Araneus ventricosus genome elucidates the spidroin gene catalogue.</title>
        <authorList>
            <person name="Kono N."/>
            <person name="Nakamura H."/>
            <person name="Ohtoshi R."/>
            <person name="Moran D.A.P."/>
            <person name="Shinohara A."/>
            <person name="Yoshida Y."/>
            <person name="Fujiwara M."/>
            <person name="Mori M."/>
            <person name="Tomita M."/>
            <person name="Arakawa K."/>
        </authorList>
    </citation>
    <scope>NUCLEOTIDE SEQUENCE [LARGE SCALE GENOMIC DNA]</scope>
</reference>
<accession>A0A4Y2UP59</accession>
<dbReference type="PANTHER" id="PTHR10380:SF235">
    <property type="entry name" value="CUTICULAR PROTEIN 73D, ISOFORM B"/>
    <property type="match status" value="1"/>
</dbReference>
<gene>
    <name evidence="6" type="ORF">AVEN_167724_1</name>
    <name evidence="5" type="ORF">AVEN_254329_1</name>
</gene>
<comment type="caution">
    <text evidence="6">The sequence shown here is derived from an EMBL/GenBank/DDBJ whole genome shotgun (WGS) entry which is preliminary data.</text>
</comment>
<sequence>MFRILLLAAVALLCQATPVIVRAPYAPAPVYVQPATYVAPLVVKEAPKPYAFGYEAPAIGGGSSRQESSDGNGRVTGSYTVTDADGRIRVVDYYADETGFHANVKTNEPGTANQDSADVTVQSYAPPVVAPVAPPKVVVAAAPAPVYTVPAPVATSYVAPVSYSVPTYSSLPYRSPVTYGDYYGSYSPYYRSYAPKLAYYK</sequence>